<protein>
    <submittedName>
        <fullName evidence="1">Uncharacterized protein</fullName>
    </submittedName>
</protein>
<evidence type="ECO:0000313" key="1">
    <source>
        <dbReference type="EMBL" id="GAG03515.1"/>
    </source>
</evidence>
<dbReference type="AlphaFoldDB" id="X0UD73"/>
<comment type="caution">
    <text evidence="1">The sequence shown here is derived from an EMBL/GenBank/DDBJ whole genome shotgun (WGS) entry which is preliminary data.</text>
</comment>
<proteinExistence type="predicted"/>
<feature type="non-terminal residue" evidence="1">
    <location>
        <position position="1"/>
    </location>
</feature>
<sequence length="41" mass="4688">GQEKGVENCAYCNDYGCKKLTEFFDMVPQSKDTLEEIRKGL</sequence>
<name>X0UD73_9ZZZZ</name>
<reference evidence="1" key="1">
    <citation type="journal article" date="2014" name="Front. Microbiol.">
        <title>High frequency of phylogenetically diverse reductive dehalogenase-homologous genes in deep subseafloor sedimentary metagenomes.</title>
        <authorList>
            <person name="Kawai M."/>
            <person name="Futagami T."/>
            <person name="Toyoda A."/>
            <person name="Takaki Y."/>
            <person name="Nishi S."/>
            <person name="Hori S."/>
            <person name="Arai W."/>
            <person name="Tsubouchi T."/>
            <person name="Morono Y."/>
            <person name="Uchiyama I."/>
            <person name="Ito T."/>
            <person name="Fujiyama A."/>
            <person name="Inagaki F."/>
            <person name="Takami H."/>
        </authorList>
    </citation>
    <scope>NUCLEOTIDE SEQUENCE</scope>
    <source>
        <strain evidence="1">Expedition CK06-06</strain>
    </source>
</reference>
<organism evidence="1">
    <name type="scientific">marine sediment metagenome</name>
    <dbReference type="NCBI Taxonomy" id="412755"/>
    <lineage>
        <taxon>unclassified sequences</taxon>
        <taxon>metagenomes</taxon>
        <taxon>ecological metagenomes</taxon>
    </lineage>
</organism>
<accession>X0UD73</accession>
<dbReference type="EMBL" id="BARS01020114">
    <property type="protein sequence ID" value="GAG03515.1"/>
    <property type="molecule type" value="Genomic_DNA"/>
</dbReference>
<gene>
    <name evidence="1" type="ORF">S01H1_32479</name>
</gene>